<protein>
    <recommendedName>
        <fullName evidence="6">Clr5 domain-containing protein</fullName>
    </recommendedName>
</protein>
<feature type="compositionally biased region" description="Basic and acidic residues" evidence="4">
    <location>
        <begin position="487"/>
        <end position="502"/>
    </location>
</feature>
<dbReference type="Proteomes" id="UP001240678">
    <property type="component" value="Unassembled WGS sequence"/>
</dbReference>
<feature type="compositionally biased region" description="Basic and acidic residues" evidence="4">
    <location>
        <begin position="779"/>
        <end position="790"/>
    </location>
</feature>
<feature type="compositionally biased region" description="Basic and acidic residues" evidence="4">
    <location>
        <begin position="980"/>
        <end position="989"/>
    </location>
</feature>
<feature type="compositionally biased region" description="Basic and acidic residues" evidence="4">
    <location>
        <begin position="690"/>
        <end position="706"/>
    </location>
</feature>
<dbReference type="Pfam" id="PF12796">
    <property type="entry name" value="Ank_2"/>
    <property type="match status" value="2"/>
</dbReference>
<feature type="repeat" description="ANK" evidence="3">
    <location>
        <begin position="197"/>
        <end position="229"/>
    </location>
</feature>
<evidence type="ECO:0000256" key="2">
    <source>
        <dbReference type="ARBA" id="ARBA00023043"/>
    </source>
</evidence>
<feature type="compositionally biased region" description="Polar residues" evidence="4">
    <location>
        <begin position="764"/>
        <end position="778"/>
    </location>
</feature>
<sequence>MANDDDPNTSVACLSGSQRSSDKTPVPPTEAGDGQIDRGRSDGRKEVGVESTDKEENPLYANIEASKTDEDACKAINSIDQWKKMVNSPTTDGSQRTPLHIAAGKGFLALTRLLIEAGANVDALDVDDEGPISFACMNQHIGVVRLLCEKKASVTHCNWEGWYPIHWAINNGDWKDNVVPLLLGREKECINKQEGICGWTPLNMATYRGRNGIVETLLREGADPTIQDEDGWTPVMTAAKLRNSTILGQLLIHLETNKKGENVGMTDNMGKTVLKELLSAKAEDFESPNDLAFLVGKILCLKNSKEISDERHPTVLRCLMEPEVSANDPDIVITILRHVVQNDRFLEDQKDDNIFGSVGGVVEFLQTKVEPPNQVHFTTFLLCWLARRVELHGCAQKILEKYSQGMGLPQLDIQPEKWKLAEWAIYCGLPQVLMNCVTATRLVKGRSDNDKPDFKIDKPGCKKIIDLLKKEKNEKHEGSPRNTPLPVHDRGKARDNQAKQMDNRAIDGEEKGEGEEMQALRDMEDILDFYLMEETIKPKPSLKMPENDVLEGLENFEAAVIQIRQHERNFTKFVKFRKISEVIYKEEVSLETVGDTMERFGRYFATNGIKDEVNVKNEGLKKATKDFTWIHLPSTNMVWMTDIMKKLMVTLGCGQNEFEYLDSFLRASWVQIPDKTSPARYMLPQYARRQAEKTPAREAYNHKEDSVVQNRTSEEDEKPTGKSAVNTTREEEMAESFNASALYMPFLSFSPYRKEEQPSKEGQHSNQSTGTPDVSSTDNKYHLTRREGLAKQRRRRQQLFEHYKDHPMHCSPTLDEFYYQFGADETSLEDRDARNKDQTVTKYLHPKGVEELDSWSLLKVNQLWIWTFGEKWMITSTSCIESNDANKFVLEILDHIQRRMEDGTNWHGPESPEELSKEIVEHCTATYERKYEFDSKGYQVDEEFLKESPDYKHQQETSASGKDSKEVSKTSHAGQTTQKVDIKSTDRDGSAPQRQKYKDRYYGTRGRRQYEFNGGQRSIRQIFSDSINRIGREEADLFRLFCEPSGHRNSKRGSMKGGWAGALTDGALKDVARKYLGLWARDKHIMDITDDKLQNSQPAPLTTERLQNATKTAAQLLFDIKDVRDELNIMKTVAESQLKVHLSISGTEKCDICTGCHDLDDDSTAKYNRKDIIELDKVAEQIQDSVRTTISLQESEIANRQAIEAVNQANIVTVFTVITLFFSPLSFMTSLFALDVAKFLEAPVWSLITILVIPLPFLFGGAAYVFLNKEKGTSTDSSRKMSSVELMATCEDQAIPSPIIPPLTLQPSATRRTIRSAKKVSHSDTKWDELLKDHLNRLYIRENHTLDEVVFELAAIHNIEIGKSSIERRLKEWLELSKNNVSQQHQQDDISTRRRTVSALTSLGPHSNSLFAQFPFVSLNMRRRQAEVDRIRELSPKTYLHQERMFHALDQLVKGLLASGQKSWTVDPVRPISFIAPNSGGRTEHASTTPRSPPSQDWEPLVEKCHGMATLAETSQFSELLSVFGNVLASTKQMVQTCTPNFLVYFWKVCIALFQVRIGGRKDYLCLRLFLHNLGAYLARSPSVGAHHAVTVFTASLIGVVESESLDLKVTLGLAYWKAIHVLASLLGGDHAIVLNMTTHCVRHWPGRFTPQKHVLESAYQELLSRKSSAPWALSEKDISLQLDYLRTVSAKKNYAPDVIQRADELRRTTRDISLSKATTGRLQATVTTRAFDFTTELLTAHHLEAASHARDADSVEASQAVAFGLLNTAIETFRKGSLECQIRAVAFSKRLEVHLRASGRKKQGLDEKDRGRDVRLAIKRAVMVPSWEPSFTPTMRRSSRPRASTKAAWAAQERRTRVESRDHLVCMLQAKSRTRIST</sequence>
<feature type="compositionally biased region" description="Basic and acidic residues" evidence="4">
    <location>
        <begin position="946"/>
        <end position="955"/>
    </location>
</feature>
<dbReference type="PROSITE" id="PS50088">
    <property type="entry name" value="ANK_REPEAT"/>
    <property type="match status" value="2"/>
</dbReference>
<evidence type="ECO:0000313" key="8">
    <source>
        <dbReference type="Proteomes" id="UP001240678"/>
    </source>
</evidence>
<gene>
    <name evidence="7" type="ORF">CCOS01_01933</name>
</gene>
<evidence type="ECO:0000313" key="7">
    <source>
        <dbReference type="EMBL" id="KAK1536613.1"/>
    </source>
</evidence>
<keyword evidence="2 3" id="KW-0040">ANK repeat</keyword>
<dbReference type="PANTHER" id="PTHR24198:SF165">
    <property type="entry name" value="ANKYRIN REPEAT-CONTAINING PROTEIN-RELATED"/>
    <property type="match status" value="1"/>
</dbReference>
<accession>A0AAI9Z8D0</accession>
<dbReference type="InterPro" id="IPR036770">
    <property type="entry name" value="Ankyrin_rpt-contain_sf"/>
</dbReference>
<feature type="compositionally biased region" description="Basic and acidic residues" evidence="4">
    <location>
        <begin position="35"/>
        <end position="55"/>
    </location>
</feature>
<dbReference type="RefSeq" id="XP_060318775.1">
    <property type="nucleotide sequence ID" value="XM_060450125.1"/>
</dbReference>
<dbReference type="PANTHER" id="PTHR24198">
    <property type="entry name" value="ANKYRIN REPEAT AND PROTEIN KINASE DOMAIN-CONTAINING PROTEIN"/>
    <property type="match status" value="1"/>
</dbReference>
<keyword evidence="5" id="KW-0812">Transmembrane</keyword>
<dbReference type="PROSITE" id="PS50297">
    <property type="entry name" value="ANK_REP_REGION"/>
    <property type="match status" value="2"/>
</dbReference>
<evidence type="ECO:0000256" key="4">
    <source>
        <dbReference type="SAM" id="MobiDB-lite"/>
    </source>
</evidence>
<name>A0AAI9Z8D0_9PEZI</name>
<evidence type="ECO:0000256" key="3">
    <source>
        <dbReference type="PROSITE-ProRule" id="PRU00023"/>
    </source>
</evidence>
<dbReference type="SUPFAM" id="SSF48403">
    <property type="entry name" value="Ankyrin repeat"/>
    <property type="match status" value="1"/>
</dbReference>
<evidence type="ECO:0000259" key="6">
    <source>
        <dbReference type="Pfam" id="PF14420"/>
    </source>
</evidence>
<feature type="compositionally biased region" description="Polar residues" evidence="4">
    <location>
        <begin position="970"/>
        <end position="979"/>
    </location>
</feature>
<feature type="region of interest" description="Disordered" evidence="4">
    <location>
        <begin position="690"/>
        <end position="733"/>
    </location>
</feature>
<dbReference type="EMBL" id="MOOE01000002">
    <property type="protein sequence ID" value="KAK1536613.1"/>
    <property type="molecule type" value="Genomic_DNA"/>
</dbReference>
<feature type="region of interest" description="Disordered" evidence="4">
    <location>
        <begin position="1476"/>
        <end position="1497"/>
    </location>
</feature>
<dbReference type="SMART" id="SM00248">
    <property type="entry name" value="ANK"/>
    <property type="match status" value="5"/>
</dbReference>
<dbReference type="InterPro" id="IPR002110">
    <property type="entry name" value="Ankyrin_rpt"/>
</dbReference>
<feature type="compositionally biased region" description="Polar residues" evidence="4">
    <location>
        <begin position="8"/>
        <end position="19"/>
    </location>
</feature>
<feature type="region of interest" description="Disordered" evidence="4">
    <location>
        <begin position="1"/>
        <end position="55"/>
    </location>
</feature>
<dbReference type="GeneID" id="85333672"/>
<feature type="transmembrane region" description="Helical" evidence="5">
    <location>
        <begin position="1244"/>
        <end position="1267"/>
    </location>
</feature>
<feature type="compositionally biased region" description="Basic and acidic residues" evidence="4">
    <location>
        <begin position="753"/>
        <end position="763"/>
    </location>
</feature>
<evidence type="ECO:0000256" key="1">
    <source>
        <dbReference type="ARBA" id="ARBA00022737"/>
    </source>
</evidence>
<reference evidence="7 8" key="1">
    <citation type="submission" date="2016-10" db="EMBL/GenBank/DDBJ databases">
        <title>The genome sequence of Colletotrichum fioriniae PJ7.</title>
        <authorList>
            <person name="Baroncelli R."/>
        </authorList>
    </citation>
    <scope>NUCLEOTIDE SEQUENCE [LARGE SCALE GENOMIC DNA]</scope>
    <source>
        <strain evidence="7 8">IMI 309622</strain>
    </source>
</reference>
<proteinExistence type="predicted"/>
<feature type="region of interest" description="Disordered" evidence="4">
    <location>
        <begin position="753"/>
        <end position="795"/>
    </location>
</feature>
<keyword evidence="1" id="KW-0677">Repeat</keyword>
<dbReference type="InterPro" id="IPR025676">
    <property type="entry name" value="Clr5_dom"/>
</dbReference>
<organism evidence="7 8">
    <name type="scientific">Colletotrichum costaricense</name>
    <dbReference type="NCBI Taxonomy" id="1209916"/>
    <lineage>
        <taxon>Eukaryota</taxon>
        <taxon>Fungi</taxon>
        <taxon>Dikarya</taxon>
        <taxon>Ascomycota</taxon>
        <taxon>Pezizomycotina</taxon>
        <taxon>Sordariomycetes</taxon>
        <taxon>Hypocreomycetidae</taxon>
        <taxon>Glomerellales</taxon>
        <taxon>Glomerellaceae</taxon>
        <taxon>Colletotrichum</taxon>
        <taxon>Colletotrichum acutatum species complex</taxon>
    </lineage>
</organism>
<feature type="repeat" description="ANK" evidence="3">
    <location>
        <begin position="94"/>
        <end position="126"/>
    </location>
</feature>
<feature type="region of interest" description="Disordered" evidence="4">
    <location>
        <begin position="946"/>
        <end position="1008"/>
    </location>
</feature>
<feature type="transmembrane region" description="Helical" evidence="5">
    <location>
        <begin position="1211"/>
        <end position="1232"/>
    </location>
</feature>
<dbReference type="Gene3D" id="1.20.58.340">
    <property type="entry name" value="Magnesium transport protein CorA, transmembrane region"/>
    <property type="match status" value="1"/>
</dbReference>
<keyword evidence="5" id="KW-0472">Membrane</keyword>
<comment type="caution">
    <text evidence="7">The sequence shown here is derived from an EMBL/GenBank/DDBJ whole genome shotgun (WGS) entry which is preliminary data.</text>
</comment>
<feature type="region of interest" description="Disordered" evidence="4">
    <location>
        <begin position="472"/>
        <end position="502"/>
    </location>
</feature>
<keyword evidence="8" id="KW-1185">Reference proteome</keyword>
<evidence type="ECO:0000256" key="5">
    <source>
        <dbReference type="SAM" id="Phobius"/>
    </source>
</evidence>
<feature type="domain" description="Clr5" evidence="6">
    <location>
        <begin position="1326"/>
        <end position="1373"/>
    </location>
</feature>
<dbReference type="Pfam" id="PF14420">
    <property type="entry name" value="Clr5"/>
    <property type="match status" value="1"/>
</dbReference>
<keyword evidence="5" id="KW-1133">Transmembrane helix</keyword>
<dbReference type="Gene3D" id="1.25.40.20">
    <property type="entry name" value="Ankyrin repeat-containing domain"/>
    <property type="match status" value="2"/>
</dbReference>